<protein>
    <submittedName>
        <fullName evidence="2">Acyl-CoA N-acyltransferase</fullName>
    </submittedName>
</protein>
<accession>A0A6A5U8L9</accession>
<dbReference type="AlphaFoldDB" id="A0A6A5U8L9"/>
<evidence type="ECO:0000313" key="2">
    <source>
        <dbReference type="EMBL" id="KAF1957467.1"/>
    </source>
</evidence>
<gene>
    <name evidence="2" type="ORF">CC80DRAFT_45150</name>
</gene>
<dbReference type="Gene3D" id="3.40.630.30">
    <property type="match status" value="1"/>
</dbReference>
<dbReference type="Pfam" id="PF00583">
    <property type="entry name" value="Acetyltransf_1"/>
    <property type="match status" value="1"/>
</dbReference>
<dbReference type="CDD" id="cd04301">
    <property type="entry name" value="NAT_SF"/>
    <property type="match status" value="1"/>
</dbReference>
<dbReference type="EMBL" id="ML976989">
    <property type="protein sequence ID" value="KAF1957467.1"/>
    <property type="molecule type" value="Genomic_DNA"/>
</dbReference>
<proteinExistence type="predicted"/>
<dbReference type="PANTHER" id="PTHR42791:SF14">
    <property type="entry name" value="N-ACETYLTRANSFERASE DOMAIN-CONTAINING PROTEIN"/>
    <property type="match status" value="1"/>
</dbReference>
<dbReference type="Proteomes" id="UP000800035">
    <property type="component" value="Unassembled WGS sequence"/>
</dbReference>
<name>A0A6A5U8L9_9PLEO</name>
<keyword evidence="2" id="KW-0808">Transferase</keyword>
<evidence type="ECO:0000259" key="1">
    <source>
        <dbReference type="PROSITE" id="PS51186"/>
    </source>
</evidence>
<dbReference type="InterPro" id="IPR052523">
    <property type="entry name" value="Trichothecene_AcTrans"/>
</dbReference>
<feature type="domain" description="N-acetyltransferase" evidence="1">
    <location>
        <begin position="65"/>
        <end position="206"/>
    </location>
</feature>
<keyword evidence="3" id="KW-1185">Reference proteome</keyword>
<dbReference type="OrthoDB" id="410198at2759"/>
<dbReference type="GO" id="GO:0016747">
    <property type="term" value="F:acyltransferase activity, transferring groups other than amino-acyl groups"/>
    <property type="evidence" value="ECO:0007669"/>
    <property type="project" value="InterPro"/>
</dbReference>
<keyword evidence="2" id="KW-0012">Acyltransferase</keyword>
<dbReference type="InterPro" id="IPR000182">
    <property type="entry name" value="GNAT_dom"/>
</dbReference>
<organism evidence="2 3">
    <name type="scientific">Byssothecium circinans</name>
    <dbReference type="NCBI Taxonomy" id="147558"/>
    <lineage>
        <taxon>Eukaryota</taxon>
        <taxon>Fungi</taxon>
        <taxon>Dikarya</taxon>
        <taxon>Ascomycota</taxon>
        <taxon>Pezizomycotina</taxon>
        <taxon>Dothideomycetes</taxon>
        <taxon>Pleosporomycetidae</taxon>
        <taxon>Pleosporales</taxon>
        <taxon>Massarineae</taxon>
        <taxon>Massarinaceae</taxon>
        <taxon>Byssothecium</taxon>
    </lineage>
</organism>
<reference evidence="2" key="1">
    <citation type="journal article" date="2020" name="Stud. Mycol.">
        <title>101 Dothideomycetes genomes: a test case for predicting lifestyles and emergence of pathogens.</title>
        <authorList>
            <person name="Haridas S."/>
            <person name="Albert R."/>
            <person name="Binder M."/>
            <person name="Bloem J."/>
            <person name="Labutti K."/>
            <person name="Salamov A."/>
            <person name="Andreopoulos B."/>
            <person name="Baker S."/>
            <person name="Barry K."/>
            <person name="Bills G."/>
            <person name="Bluhm B."/>
            <person name="Cannon C."/>
            <person name="Castanera R."/>
            <person name="Culley D."/>
            <person name="Daum C."/>
            <person name="Ezra D."/>
            <person name="Gonzalez J."/>
            <person name="Henrissat B."/>
            <person name="Kuo A."/>
            <person name="Liang C."/>
            <person name="Lipzen A."/>
            <person name="Lutzoni F."/>
            <person name="Magnuson J."/>
            <person name="Mondo S."/>
            <person name="Nolan M."/>
            <person name="Ohm R."/>
            <person name="Pangilinan J."/>
            <person name="Park H.-J."/>
            <person name="Ramirez L."/>
            <person name="Alfaro M."/>
            <person name="Sun H."/>
            <person name="Tritt A."/>
            <person name="Yoshinaga Y."/>
            <person name="Zwiers L.-H."/>
            <person name="Turgeon B."/>
            <person name="Goodwin S."/>
            <person name="Spatafora J."/>
            <person name="Crous P."/>
            <person name="Grigoriev I."/>
        </authorList>
    </citation>
    <scope>NUCLEOTIDE SEQUENCE</scope>
    <source>
        <strain evidence="2">CBS 675.92</strain>
    </source>
</reference>
<dbReference type="PROSITE" id="PS51186">
    <property type="entry name" value="GNAT"/>
    <property type="match status" value="1"/>
</dbReference>
<evidence type="ECO:0000313" key="3">
    <source>
        <dbReference type="Proteomes" id="UP000800035"/>
    </source>
</evidence>
<dbReference type="InterPro" id="IPR016181">
    <property type="entry name" value="Acyl_CoA_acyltransferase"/>
</dbReference>
<dbReference type="PANTHER" id="PTHR42791">
    <property type="entry name" value="GNAT FAMILY ACETYLTRANSFERASE"/>
    <property type="match status" value="1"/>
</dbReference>
<dbReference type="SUPFAM" id="SSF55729">
    <property type="entry name" value="Acyl-CoA N-acyltransferases (Nat)"/>
    <property type="match status" value="1"/>
</dbReference>
<sequence length="217" mass="23704">MAFHIEEATDADITAAMQAEAAAYGANKDAAGAILFPGPSSPDRLELKIQQIIDMRKNDPTTTFLKAVEDETGDLMAFAKWNFYPTEEIAKNAPGRPIPNGPGCNPEACKAFFGGLVQKKAELIGNKPHVYLHMLHTHPKYQKRGAASALIKWGMQKADELGLAVYLESSLQAHTFYHHHGFKDAGRLVVDLQPFGGEEGMTHSAPLLVREPVKQLA</sequence>